<dbReference type="Pfam" id="PF09912">
    <property type="entry name" value="DUF2141"/>
    <property type="match status" value="1"/>
</dbReference>
<dbReference type="Proteomes" id="UP000256373">
    <property type="component" value="Unassembled WGS sequence"/>
</dbReference>
<sequence length="140" mass="15435">MNSILLNLLLLISPMGNTSPVKLQVEITNVKTAKGKLMIGIYKPDDKFGEGKPGFSEIIEVKSAGSQKAFFELEPGKYALAVYHDLNNNGELDKNFVGIPKEPYGFSKDFRPKFSAPSFEDCTFEVTSEAAQKIAVRLTN</sequence>
<dbReference type="RefSeq" id="WP_115830418.1">
    <property type="nucleotide sequence ID" value="NZ_QNUL01000005.1"/>
</dbReference>
<dbReference type="EMBL" id="QNUL01000005">
    <property type="protein sequence ID" value="REA62393.1"/>
    <property type="molecule type" value="Genomic_DNA"/>
</dbReference>
<dbReference type="OrthoDB" id="9788332at2"/>
<proteinExistence type="predicted"/>
<keyword evidence="2" id="KW-1185">Reference proteome</keyword>
<evidence type="ECO:0000313" key="1">
    <source>
        <dbReference type="EMBL" id="REA62393.1"/>
    </source>
</evidence>
<dbReference type="AlphaFoldDB" id="A0A3D8YD37"/>
<gene>
    <name evidence="1" type="ORF">DSL64_09025</name>
</gene>
<comment type="caution">
    <text evidence="1">The sequence shown here is derived from an EMBL/GenBank/DDBJ whole genome shotgun (WGS) entry which is preliminary data.</text>
</comment>
<organism evidence="1 2">
    <name type="scientific">Dyadobacter luteus</name>
    <dbReference type="NCBI Taxonomy" id="2259619"/>
    <lineage>
        <taxon>Bacteria</taxon>
        <taxon>Pseudomonadati</taxon>
        <taxon>Bacteroidota</taxon>
        <taxon>Cytophagia</taxon>
        <taxon>Cytophagales</taxon>
        <taxon>Spirosomataceae</taxon>
        <taxon>Dyadobacter</taxon>
    </lineage>
</organism>
<dbReference type="InterPro" id="IPR018673">
    <property type="entry name" value="DUF2141"/>
</dbReference>
<accession>A0A3D8YD37</accession>
<name>A0A3D8YD37_9BACT</name>
<evidence type="ECO:0000313" key="2">
    <source>
        <dbReference type="Proteomes" id="UP000256373"/>
    </source>
</evidence>
<reference evidence="1 2" key="1">
    <citation type="submission" date="2018-07" db="EMBL/GenBank/DDBJ databases">
        <title>Dyadobacter roseus sp. nov., isolated from rose rhizosphere soil.</title>
        <authorList>
            <person name="Chen L."/>
        </authorList>
    </citation>
    <scope>NUCLEOTIDE SEQUENCE [LARGE SCALE GENOMIC DNA]</scope>
    <source>
        <strain evidence="1 2">RS19</strain>
    </source>
</reference>
<protein>
    <submittedName>
        <fullName evidence="1">DUF2141 domain-containing protein</fullName>
    </submittedName>
</protein>